<proteinExistence type="predicted"/>
<comment type="caution">
    <text evidence="1">The sequence shown here is derived from an EMBL/GenBank/DDBJ whole genome shotgun (WGS) entry which is preliminary data.</text>
</comment>
<reference evidence="1 2" key="1">
    <citation type="submission" date="2021-10" db="EMBL/GenBank/DDBJ databases">
        <title>Streptomyces gossypii sp. nov., isolated from soil collected from cotton field.</title>
        <authorList>
            <person name="Ge X."/>
            <person name="Chen X."/>
            <person name="Liu W."/>
        </authorList>
    </citation>
    <scope>NUCLEOTIDE SEQUENCE [LARGE SCALE GENOMIC DNA]</scope>
    <source>
        <strain evidence="1 2">N2-109</strain>
    </source>
</reference>
<evidence type="ECO:0000313" key="2">
    <source>
        <dbReference type="Proteomes" id="UP001156389"/>
    </source>
</evidence>
<dbReference type="RefSeq" id="WP_260220234.1">
    <property type="nucleotide sequence ID" value="NZ_JAJAGO010000011.1"/>
</dbReference>
<dbReference type="Gene3D" id="2.50.20.20">
    <property type="match status" value="1"/>
</dbReference>
<dbReference type="EMBL" id="JAJAGO010000011">
    <property type="protein sequence ID" value="MCT2592909.1"/>
    <property type="molecule type" value="Genomic_DNA"/>
</dbReference>
<protein>
    <recommendedName>
        <fullName evidence="3">Lipoprotein</fullName>
    </recommendedName>
</protein>
<name>A0ABT2JZV0_9ACTN</name>
<gene>
    <name evidence="1" type="ORF">LHJ74_23850</name>
</gene>
<dbReference type="SUPFAM" id="SSF89392">
    <property type="entry name" value="Prokaryotic lipoproteins and lipoprotein localization factors"/>
    <property type="match status" value="1"/>
</dbReference>
<evidence type="ECO:0000313" key="1">
    <source>
        <dbReference type="EMBL" id="MCT2592909.1"/>
    </source>
</evidence>
<evidence type="ECO:0008006" key="3">
    <source>
        <dbReference type="Google" id="ProtNLM"/>
    </source>
</evidence>
<dbReference type="PROSITE" id="PS51257">
    <property type="entry name" value="PROKAR_LIPOPROTEIN"/>
    <property type="match status" value="1"/>
</dbReference>
<dbReference type="Proteomes" id="UP001156389">
    <property type="component" value="Unassembled WGS sequence"/>
</dbReference>
<sequence>MVGRRCGRWGAALAALTGLGATLVCTLGGCVATRTSTTGSPAGDPLLTVRQAAEVLERAGTSRTRTVVRTVSGGTRVTIKGTGVFDYRRRIGRIQVTLPREPSGAPAAEPITELVIPGALYMKNRGAGVPAGKWVRVDTSTLPDGNLLANGATDPLSAAELLRGTREVAYVGRRRVADGAVVRHYSGTTDIRKAAHASSGGVRRQLRAAAEGFAGDAVPFDAYLDGRGRLREVRHWFTLDAEAGDAASAVASTTTMYDFGIPVEVGTPAPVDLYTGEIEAS</sequence>
<keyword evidence="2" id="KW-1185">Reference proteome</keyword>
<dbReference type="InterPro" id="IPR029046">
    <property type="entry name" value="LolA/LolB/LppX"/>
</dbReference>
<organism evidence="1 2">
    <name type="scientific">Streptomyces gossypii</name>
    <dbReference type="NCBI Taxonomy" id="2883101"/>
    <lineage>
        <taxon>Bacteria</taxon>
        <taxon>Bacillati</taxon>
        <taxon>Actinomycetota</taxon>
        <taxon>Actinomycetes</taxon>
        <taxon>Kitasatosporales</taxon>
        <taxon>Streptomycetaceae</taxon>
        <taxon>Streptomyces</taxon>
    </lineage>
</organism>
<accession>A0ABT2JZV0</accession>